<dbReference type="PANTHER" id="PTHR42988:SF2">
    <property type="entry name" value="CYCLIC NUCLEOTIDE PHOSPHODIESTERASE CBUA0032-RELATED"/>
    <property type="match status" value="1"/>
</dbReference>
<reference evidence="6" key="1">
    <citation type="submission" date="2022-10" db="EMBL/GenBank/DDBJ databases">
        <title>Complete genome sequence of Schlegelella aquatica LMG 23380.</title>
        <authorList>
            <person name="Musilova J."/>
            <person name="Kourilova X."/>
            <person name="Bezdicek M."/>
            <person name="Hermankova K."/>
            <person name="Obruca S."/>
            <person name="Sedlar K."/>
        </authorList>
    </citation>
    <scope>NUCLEOTIDE SEQUENCE</scope>
    <source>
        <strain evidence="6">LMG 23380</strain>
    </source>
</reference>
<evidence type="ECO:0000256" key="1">
    <source>
        <dbReference type="ARBA" id="ARBA00022723"/>
    </source>
</evidence>
<feature type="domain" description="Calcineurin-like phosphoesterase" evidence="5">
    <location>
        <begin position="4"/>
        <end position="192"/>
    </location>
</feature>
<gene>
    <name evidence="6" type="ORF">OMP39_10520</name>
</gene>
<keyword evidence="1" id="KW-0479">Metal-binding</keyword>
<proteinExistence type="inferred from homology"/>
<dbReference type="EMBL" id="CP110257">
    <property type="protein sequence ID" value="UZD54110.1"/>
    <property type="molecule type" value="Genomic_DNA"/>
</dbReference>
<keyword evidence="7" id="KW-1185">Reference proteome</keyword>
<dbReference type="PANTHER" id="PTHR42988">
    <property type="entry name" value="PHOSPHOHYDROLASE"/>
    <property type="match status" value="1"/>
</dbReference>
<dbReference type="RefSeq" id="WP_264891679.1">
    <property type="nucleotide sequence ID" value="NZ_CP110257.1"/>
</dbReference>
<evidence type="ECO:0000256" key="2">
    <source>
        <dbReference type="ARBA" id="ARBA00022801"/>
    </source>
</evidence>
<dbReference type="SUPFAM" id="SSF56300">
    <property type="entry name" value="Metallo-dependent phosphatases"/>
    <property type="match status" value="1"/>
</dbReference>
<evidence type="ECO:0000256" key="3">
    <source>
        <dbReference type="ARBA" id="ARBA00023004"/>
    </source>
</evidence>
<evidence type="ECO:0000259" key="5">
    <source>
        <dbReference type="Pfam" id="PF00149"/>
    </source>
</evidence>
<dbReference type="Gene3D" id="3.60.21.10">
    <property type="match status" value="1"/>
</dbReference>
<keyword evidence="3" id="KW-0408">Iron</keyword>
<sequence>MSLLLHLSDTHFGTELRGPAEALRELVREQQPALAVISGDLTQRARRAQFRAARAFLDALGVPAVLAIPGNHDIPLFNVLGRLLAPYRGYRRWVQADLEPEFEDDRWLVLCVNTTRRYRHKDGEVSRAQVEQVAARLRRARGGDQIRIVVTHQPVLAVRDEDRHNLLHERETAVRAWVAAGADLVLGGHIHLPYLRALDEAYAGLPRRAWAVQAGTAVSHRIRDGIPNSVNLIRALAGRQCEVERWDWDGACKRFAKVSLRRLRLDP</sequence>
<dbReference type="Pfam" id="PF00149">
    <property type="entry name" value="Metallophos"/>
    <property type="match status" value="1"/>
</dbReference>
<dbReference type="InterPro" id="IPR004843">
    <property type="entry name" value="Calcineurin-like_PHP"/>
</dbReference>
<evidence type="ECO:0000313" key="6">
    <source>
        <dbReference type="EMBL" id="UZD54110.1"/>
    </source>
</evidence>
<dbReference type="InterPro" id="IPR050884">
    <property type="entry name" value="CNP_phosphodiesterase-III"/>
</dbReference>
<protein>
    <submittedName>
        <fullName evidence="6">Metallophosphoesterase</fullName>
    </submittedName>
</protein>
<name>A0ABY6MQL8_9BURK</name>
<organism evidence="6 7">
    <name type="scientific">Caldimonas aquatica</name>
    <dbReference type="NCBI Taxonomy" id="376175"/>
    <lineage>
        <taxon>Bacteria</taxon>
        <taxon>Pseudomonadati</taxon>
        <taxon>Pseudomonadota</taxon>
        <taxon>Betaproteobacteria</taxon>
        <taxon>Burkholderiales</taxon>
        <taxon>Sphaerotilaceae</taxon>
        <taxon>Caldimonas</taxon>
    </lineage>
</organism>
<dbReference type="InterPro" id="IPR029052">
    <property type="entry name" value="Metallo-depent_PP-like"/>
</dbReference>
<evidence type="ECO:0000256" key="4">
    <source>
        <dbReference type="ARBA" id="ARBA00025742"/>
    </source>
</evidence>
<accession>A0ABY6MQL8</accession>
<dbReference type="Proteomes" id="UP001163266">
    <property type="component" value="Chromosome"/>
</dbReference>
<keyword evidence="2" id="KW-0378">Hydrolase</keyword>
<comment type="similarity">
    <text evidence="4">Belongs to the cyclic nucleotide phosphodiesterase class-III family.</text>
</comment>
<evidence type="ECO:0000313" key="7">
    <source>
        <dbReference type="Proteomes" id="UP001163266"/>
    </source>
</evidence>